<dbReference type="RefSeq" id="WP_035368717.1">
    <property type="nucleotide sequence ID" value="NZ_LR215050.1"/>
</dbReference>
<proteinExistence type="predicted"/>
<evidence type="ECO:0000313" key="1">
    <source>
        <dbReference type="EMBL" id="VEU83242.1"/>
    </source>
</evidence>
<dbReference type="KEGG" id="ahk:NCTC10172_01317"/>
<keyword evidence="2" id="KW-1185">Reference proteome</keyword>
<accession>A0A449BLD8</accession>
<organism evidence="1 2">
    <name type="scientific">Acholeplasma hippikon</name>
    <dbReference type="NCBI Taxonomy" id="264636"/>
    <lineage>
        <taxon>Bacteria</taxon>
        <taxon>Bacillati</taxon>
        <taxon>Mycoplasmatota</taxon>
        <taxon>Mollicutes</taxon>
        <taxon>Acholeplasmatales</taxon>
        <taxon>Acholeplasmataceae</taxon>
        <taxon>Acholeplasma</taxon>
    </lineage>
</organism>
<gene>
    <name evidence="1" type="ORF">NCTC10172_01317</name>
</gene>
<sequence length="188" mass="20600">MRKIMLSIIALFAIVGVVGMAWSLFVYNDPVEQEDNLSIVLDGYTEVGKLTLDAPEYFVNNVKVNKVGILIDNPTDISKHYASFIVTHEYGIDGALEPVSGFEYSVPVVTLNSELLAEYLEVRVTAVTVLGEIAFQNVTHGKYEVRLAWKDGKAPATADAYRAFRDVFLTATADSSALISVYITVAAK</sequence>
<reference evidence="1 2" key="1">
    <citation type="submission" date="2019-01" db="EMBL/GenBank/DDBJ databases">
        <authorList>
            <consortium name="Pathogen Informatics"/>
        </authorList>
    </citation>
    <scope>NUCLEOTIDE SEQUENCE [LARGE SCALE GENOMIC DNA]</scope>
    <source>
        <strain evidence="1 2">NCTC10172</strain>
    </source>
</reference>
<evidence type="ECO:0000313" key="2">
    <source>
        <dbReference type="Proteomes" id="UP000290909"/>
    </source>
</evidence>
<name>A0A449BLD8_9MOLU</name>
<dbReference type="STRING" id="1408416.GCA_000702765_00480"/>
<protein>
    <submittedName>
        <fullName evidence="1">Uncharacterized protein</fullName>
    </submittedName>
</protein>
<dbReference type="Proteomes" id="UP000290909">
    <property type="component" value="Chromosome"/>
</dbReference>
<dbReference type="AlphaFoldDB" id="A0A449BLD8"/>
<dbReference type="EMBL" id="LR215050">
    <property type="protein sequence ID" value="VEU83242.1"/>
    <property type="molecule type" value="Genomic_DNA"/>
</dbReference>